<evidence type="ECO:0000313" key="9">
    <source>
        <dbReference type="Proteomes" id="UP000273326"/>
    </source>
</evidence>
<evidence type="ECO:0000256" key="4">
    <source>
        <dbReference type="ARBA" id="ARBA00023004"/>
    </source>
</evidence>
<keyword evidence="2 7" id="KW-0479">Metal-binding</keyword>
<evidence type="ECO:0000256" key="3">
    <source>
        <dbReference type="ARBA" id="ARBA00022801"/>
    </source>
</evidence>
<feature type="binding site" evidence="7">
    <location>
        <position position="39"/>
    </location>
    <ligand>
        <name>Fe cation</name>
        <dbReference type="ChEBI" id="CHEBI:24875"/>
        <label>1</label>
    </ligand>
</feature>
<dbReference type="Gene3D" id="3.60.21.10">
    <property type="match status" value="1"/>
</dbReference>
<dbReference type="PANTHER" id="PTHR36303:SF1">
    <property type="entry name" value="2',3'-CYCLIC-NUCLEOTIDE 2'-PHOSPHODIESTERASE"/>
    <property type="match status" value="1"/>
</dbReference>
<evidence type="ECO:0000256" key="2">
    <source>
        <dbReference type="ARBA" id="ARBA00022723"/>
    </source>
</evidence>
<sequence>MKLLFIGDVVGSIGRNMLSESLPALKRKYRPQFTIVNGENAAAGRGITEKIYKEFLQSGVDIITMGNHTWDNKDIFTFVDNEKVKLLRPANFPEGTPGIGYKIIAINQQKIAVINMQGRALMNSLDDPFRKMDEILKIVKSETNCIFVDFHAETTSEKQAMGWYLDGQVSAVVGTHTHVQTNDARILPQGTAYLTDAGMTGAYDSILGVEKEIIIEKFISQMPVRHEIPEQGRKILSGCFIELDSTTGKALRIENILINDDQPFGSE</sequence>
<dbReference type="GO" id="GO:0004113">
    <property type="term" value="F:2',3'-cyclic-nucleotide 3'-phosphodiesterase activity"/>
    <property type="evidence" value="ECO:0007669"/>
    <property type="project" value="TreeGrafter"/>
</dbReference>
<evidence type="ECO:0000256" key="6">
    <source>
        <dbReference type="PIRSR" id="PIRSR004789-50"/>
    </source>
</evidence>
<keyword evidence="4" id="KW-0408">Iron</keyword>
<dbReference type="NCBIfam" id="TIGR00282">
    <property type="entry name" value="TIGR00282 family metallophosphoesterase"/>
    <property type="match status" value="1"/>
</dbReference>
<dbReference type="EMBL" id="CP034465">
    <property type="protein sequence ID" value="AZP05280.1"/>
    <property type="molecule type" value="Genomic_DNA"/>
</dbReference>
<keyword evidence="9" id="KW-1185">Reference proteome</keyword>
<evidence type="ECO:0000313" key="8">
    <source>
        <dbReference type="EMBL" id="AZP05280.1"/>
    </source>
</evidence>
<feature type="binding site" evidence="7">
    <location>
        <position position="8"/>
    </location>
    <ligand>
        <name>Fe cation</name>
        <dbReference type="ChEBI" id="CHEBI:24875"/>
        <label>1</label>
    </ligand>
</feature>
<dbReference type="InterPro" id="IPR005235">
    <property type="entry name" value="YmdB-like"/>
</dbReference>
<dbReference type="CDD" id="cd07382">
    <property type="entry name" value="MPP_DR1281"/>
    <property type="match status" value="1"/>
</dbReference>
<evidence type="ECO:0000256" key="1">
    <source>
        <dbReference type="ARBA" id="ARBA00001965"/>
    </source>
</evidence>
<keyword evidence="3" id="KW-0378">Hydrolase</keyword>
<feature type="binding site" evidence="7">
    <location>
        <position position="178"/>
    </location>
    <ligand>
        <name>Fe cation</name>
        <dbReference type="ChEBI" id="CHEBI:24875"/>
        <label>1</label>
    </ligand>
</feature>
<feature type="binding site" evidence="7">
    <location>
        <position position="40"/>
    </location>
    <ligand>
        <name>Fe cation</name>
        <dbReference type="ChEBI" id="CHEBI:24875"/>
        <label>1</label>
    </ligand>
</feature>
<comment type="cofactor">
    <cofactor evidence="1">
        <name>Fe(3+)</name>
        <dbReference type="ChEBI" id="CHEBI:29034"/>
    </cofactor>
</comment>
<feature type="active site" description="Proton donor" evidence="6">
    <location>
        <position position="68"/>
    </location>
</feature>
<reference evidence="9" key="1">
    <citation type="submission" date="2018-12" db="EMBL/GenBank/DDBJ databases">
        <title>Complete genome sequencing of Jeotgalibaca sp. H21T32.</title>
        <authorList>
            <person name="Bae J.-W."/>
            <person name="Lee S.-Y."/>
        </authorList>
    </citation>
    <scope>NUCLEOTIDE SEQUENCE [LARGE SCALE GENOMIC DNA]</scope>
    <source>
        <strain evidence="9">H21T32</strain>
    </source>
</reference>
<proteinExistence type="inferred from homology"/>
<accession>A0A3Q9BLY4</accession>
<evidence type="ECO:0000256" key="5">
    <source>
        <dbReference type="ARBA" id="ARBA00061401"/>
    </source>
</evidence>
<dbReference type="PANTHER" id="PTHR36303">
    <property type="entry name" value="2',3'-CYCLIC-NUCLEOTIDE 2'-PHOSPHODIESTERASE"/>
    <property type="match status" value="1"/>
</dbReference>
<feature type="binding site" evidence="7">
    <location>
        <position position="151"/>
    </location>
    <ligand>
        <name>Fe cation</name>
        <dbReference type="ChEBI" id="CHEBI:24875"/>
        <label>2</label>
    </ligand>
</feature>
<dbReference type="OrthoDB" id="9801109at2"/>
<feature type="binding site" evidence="7">
    <location>
        <position position="39"/>
    </location>
    <ligand>
        <name>Fe cation</name>
        <dbReference type="ChEBI" id="CHEBI:24875"/>
        <label>2</label>
    </ligand>
</feature>
<feature type="binding site" evidence="7">
    <location>
        <position position="176"/>
    </location>
    <ligand>
        <name>Fe cation</name>
        <dbReference type="ChEBI" id="CHEBI:24875"/>
        <label>2</label>
    </ligand>
</feature>
<dbReference type="Pfam" id="PF13277">
    <property type="entry name" value="YmdB"/>
    <property type="match status" value="1"/>
</dbReference>
<comment type="similarity">
    <text evidence="5">Belongs to the YmdB-like family.</text>
</comment>
<dbReference type="PIRSF" id="PIRSF004789">
    <property type="entry name" value="DR1281"/>
    <property type="match status" value="1"/>
</dbReference>
<dbReference type="GO" id="GO:0046872">
    <property type="term" value="F:metal ion binding"/>
    <property type="evidence" value="ECO:0007669"/>
    <property type="project" value="UniProtKB-KW"/>
</dbReference>
<protein>
    <submittedName>
        <fullName evidence="8">TIGR00282 family metallophosphoesterase</fullName>
    </submittedName>
</protein>
<dbReference type="FunFam" id="3.60.21.10:FF:000016">
    <property type="entry name" value="Putative metallophosphoesterase"/>
    <property type="match status" value="1"/>
</dbReference>
<organism evidence="8 9">
    <name type="scientific">Jeotgalibaca ciconiae</name>
    <dbReference type="NCBI Taxonomy" id="2496265"/>
    <lineage>
        <taxon>Bacteria</taxon>
        <taxon>Bacillati</taxon>
        <taxon>Bacillota</taxon>
        <taxon>Bacilli</taxon>
        <taxon>Lactobacillales</taxon>
        <taxon>Carnobacteriaceae</taxon>
        <taxon>Jeotgalibaca</taxon>
    </lineage>
</organism>
<dbReference type="Proteomes" id="UP000273326">
    <property type="component" value="Chromosome"/>
</dbReference>
<dbReference type="KEGG" id="jeh:EJN90_11865"/>
<dbReference type="RefSeq" id="WP_126111514.1">
    <property type="nucleotide sequence ID" value="NZ_CP034465.1"/>
</dbReference>
<dbReference type="SUPFAM" id="SSF56300">
    <property type="entry name" value="Metallo-dependent phosphatases"/>
    <property type="match status" value="1"/>
</dbReference>
<dbReference type="InterPro" id="IPR029052">
    <property type="entry name" value="Metallo-depent_PP-like"/>
</dbReference>
<gene>
    <name evidence="8" type="ORF">EJN90_11865</name>
</gene>
<dbReference type="AlphaFoldDB" id="A0A3Q9BLY4"/>
<name>A0A3Q9BLY4_9LACT</name>
<evidence type="ECO:0000256" key="7">
    <source>
        <dbReference type="PIRSR" id="PIRSR004789-51"/>
    </source>
</evidence>
<feature type="binding site" evidence="7">
    <location>
        <position position="67"/>
    </location>
    <ligand>
        <name>Fe cation</name>
        <dbReference type="ChEBI" id="CHEBI:24875"/>
        <label>2</label>
    </ligand>
</feature>